<organism evidence="2 3">
    <name type="scientific">Halobacillus salinarum</name>
    <dbReference type="NCBI Taxonomy" id="2932257"/>
    <lineage>
        <taxon>Bacteria</taxon>
        <taxon>Bacillati</taxon>
        <taxon>Bacillota</taxon>
        <taxon>Bacilli</taxon>
        <taxon>Bacillales</taxon>
        <taxon>Bacillaceae</taxon>
        <taxon>Halobacillus</taxon>
    </lineage>
</organism>
<evidence type="ECO:0000256" key="1">
    <source>
        <dbReference type="SAM" id="Phobius"/>
    </source>
</evidence>
<gene>
    <name evidence="2" type="ORF">MUN89_19450</name>
</gene>
<name>A0ABY4EHV3_9BACI</name>
<dbReference type="Proteomes" id="UP000831787">
    <property type="component" value="Chromosome"/>
</dbReference>
<accession>A0ABY4EHV3</accession>
<protein>
    <submittedName>
        <fullName evidence="2">Uncharacterized protein</fullName>
    </submittedName>
</protein>
<keyword evidence="1" id="KW-1133">Transmembrane helix</keyword>
<keyword evidence="1" id="KW-0812">Transmembrane</keyword>
<keyword evidence="3" id="KW-1185">Reference proteome</keyword>
<feature type="transmembrane region" description="Helical" evidence="1">
    <location>
        <begin position="12"/>
        <end position="32"/>
    </location>
</feature>
<proteinExistence type="predicted"/>
<sequence length="48" mass="5409">MIPLIAEGKYLSYIIGLVISYIGGFALTYLFGFKTEMVDRLYDQDQAA</sequence>
<reference evidence="2 3" key="1">
    <citation type="submission" date="2022-04" db="EMBL/GenBank/DDBJ databases">
        <title>Halobacillus sp. isolated from saltern.</title>
        <authorList>
            <person name="Won M."/>
            <person name="Lee C.-M."/>
            <person name="Woen H.-Y."/>
            <person name="Kwon S.-W."/>
        </authorList>
    </citation>
    <scope>NUCLEOTIDE SEQUENCE [LARGE SCALE GENOMIC DNA]</scope>
    <source>
        <strain evidence="2 3">SSBR10-3</strain>
    </source>
</reference>
<keyword evidence="1" id="KW-0472">Membrane</keyword>
<evidence type="ECO:0000313" key="2">
    <source>
        <dbReference type="EMBL" id="UOQ44017.1"/>
    </source>
</evidence>
<dbReference type="EMBL" id="CP095073">
    <property type="protein sequence ID" value="UOQ44017.1"/>
    <property type="molecule type" value="Genomic_DNA"/>
</dbReference>
<evidence type="ECO:0000313" key="3">
    <source>
        <dbReference type="Proteomes" id="UP000831787"/>
    </source>
</evidence>